<keyword evidence="2" id="KW-1185">Reference proteome</keyword>
<comment type="caution">
    <text evidence="1">The sequence shown here is derived from an EMBL/GenBank/DDBJ whole genome shotgun (WGS) entry which is preliminary data.</text>
</comment>
<protein>
    <submittedName>
        <fullName evidence="1">Uncharacterized protein</fullName>
    </submittedName>
</protein>
<organism evidence="1 2">
    <name type="scientific">Durusdinium trenchii</name>
    <dbReference type="NCBI Taxonomy" id="1381693"/>
    <lineage>
        <taxon>Eukaryota</taxon>
        <taxon>Sar</taxon>
        <taxon>Alveolata</taxon>
        <taxon>Dinophyceae</taxon>
        <taxon>Suessiales</taxon>
        <taxon>Symbiodiniaceae</taxon>
        <taxon>Durusdinium</taxon>
    </lineage>
</organism>
<sequence>MEPGELSALRLLKNLKNSTRPPAEHLSSDEVFQQRLQIGLAAGTGFLFVVICAVLVKLLSCFYGRKEDESVDGRTADQEVVDEQERATILADVYGKPDSAEELEIGDEEALERAWRAIERAASSDEEMGEGDLHREVDLDQLSKDAPRLSAAEGLAFSAAEVFDSSPMEKIGTSFFDIGEDEEATFKGPHGSSSSQAGARREVSESENILEL</sequence>
<evidence type="ECO:0000313" key="1">
    <source>
        <dbReference type="EMBL" id="CAK9069736.1"/>
    </source>
</evidence>
<reference evidence="1 2" key="1">
    <citation type="submission" date="2024-02" db="EMBL/GenBank/DDBJ databases">
        <authorList>
            <person name="Chen Y."/>
            <person name="Shah S."/>
            <person name="Dougan E. K."/>
            <person name="Thang M."/>
            <person name="Chan C."/>
        </authorList>
    </citation>
    <scope>NUCLEOTIDE SEQUENCE [LARGE SCALE GENOMIC DNA]</scope>
</reference>
<accession>A0ABP0P1R0</accession>
<name>A0ABP0P1R0_9DINO</name>
<gene>
    <name evidence="1" type="ORF">SCF082_LOCUS34852</name>
</gene>
<dbReference type="Proteomes" id="UP001642464">
    <property type="component" value="Unassembled WGS sequence"/>
</dbReference>
<evidence type="ECO:0000313" key="2">
    <source>
        <dbReference type="Proteomes" id="UP001642464"/>
    </source>
</evidence>
<proteinExistence type="predicted"/>
<dbReference type="EMBL" id="CAXAMM010032446">
    <property type="protein sequence ID" value="CAK9069736.1"/>
    <property type="molecule type" value="Genomic_DNA"/>
</dbReference>